<gene>
    <name evidence="2" type="primary">trbJ</name>
    <name evidence="2" type="ORF">GJ689_24315</name>
</gene>
<dbReference type="RefSeq" id="WP_155481575.1">
    <property type="nucleotide sequence ID" value="NZ_WNKV01000029.1"/>
</dbReference>
<dbReference type="EMBL" id="WNKV01000029">
    <property type="protein sequence ID" value="MTW19320.1"/>
    <property type="molecule type" value="Genomic_DNA"/>
</dbReference>
<protein>
    <submittedName>
        <fullName evidence="2">P-type conjugative transfer protein TrbJ</fullName>
    </submittedName>
</protein>
<keyword evidence="1" id="KW-0175">Coiled coil</keyword>
<proteinExistence type="predicted"/>
<evidence type="ECO:0000313" key="3">
    <source>
        <dbReference type="Proteomes" id="UP000438991"/>
    </source>
</evidence>
<reference evidence="2 3" key="1">
    <citation type="submission" date="2019-11" db="EMBL/GenBank/DDBJ databases">
        <title>Whole-genome sequence of Rhodoplanes serenus DSM 18633, type strain.</title>
        <authorList>
            <person name="Kyndt J.A."/>
            <person name="Meyer T.E."/>
        </authorList>
    </citation>
    <scope>NUCLEOTIDE SEQUENCE [LARGE SCALE GENOMIC DNA]</scope>
    <source>
        <strain evidence="2 3">DSM 18633</strain>
    </source>
</reference>
<sequence length="253" mass="27347">MSRQCSRRSFFGSAIRVSAGVGVLAVVSTAGSAQMLVYDPSNYAQNVLQAARSLEQINNQITGLQNQARMLLNQARNLASLPYSSQQTIQQSFQRTRQLLDQVQRISFDLDQIDRSFTRSYPQAYSGTASSQQLASDAKERWQTSHAAFQDSLRVQAGAVQSLDTTRGETDTLVAASQAAVGALQAAQAGNQLIALLIRQLADLTAVLAAQARADSLSGARSSASQEQARAQLDRFLTTGQGYQAQPVRMFSP</sequence>
<dbReference type="AlphaFoldDB" id="A0A9X4XQA3"/>
<name>A0A9X4XQA3_9BRAD</name>
<evidence type="ECO:0000256" key="1">
    <source>
        <dbReference type="SAM" id="Coils"/>
    </source>
</evidence>
<accession>A0A9X4XQA3</accession>
<dbReference type="InterPro" id="IPR014147">
    <property type="entry name" value="T4SS_TrbJ"/>
</dbReference>
<evidence type="ECO:0000313" key="2">
    <source>
        <dbReference type="EMBL" id="MTW19320.1"/>
    </source>
</evidence>
<dbReference type="Proteomes" id="UP000438991">
    <property type="component" value="Unassembled WGS sequence"/>
</dbReference>
<feature type="coiled-coil region" evidence="1">
    <location>
        <begin position="47"/>
        <end position="74"/>
    </location>
</feature>
<comment type="caution">
    <text evidence="2">The sequence shown here is derived from an EMBL/GenBank/DDBJ whole genome shotgun (WGS) entry which is preliminary data.</text>
</comment>
<organism evidence="2 3">
    <name type="scientific">Rhodoplanes serenus</name>
    <dbReference type="NCBI Taxonomy" id="200615"/>
    <lineage>
        <taxon>Bacteria</taxon>
        <taxon>Pseudomonadati</taxon>
        <taxon>Pseudomonadota</taxon>
        <taxon>Alphaproteobacteria</taxon>
        <taxon>Hyphomicrobiales</taxon>
        <taxon>Nitrobacteraceae</taxon>
        <taxon>Rhodoplanes</taxon>
    </lineage>
</organism>
<dbReference type="NCBIfam" id="NF010448">
    <property type="entry name" value="PRK13874.1"/>
    <property type="match status" value="1"/>
</dbReference>
<dbReference type="NCBIfam" id="TIGR02780">
    <property type="entry name" value="TrbJ_Ti"/>
    <property type="match status" value="1"/>
</dbReference>